<dbReference type="Proteomes" id="UP001606134">
    <property type="component" value="Unassembled WGS sequence"/>
</dbReference>
<sequence length="113" mass="12731">MDQSAIAMTGIELPFTSAALRTVLGWGLNPDASPHSHWQIAQWCDAFWCLYLDADAPSDIERLLPILADVDCQWDLFLANSYSLEELRTLDLEQVLLPLAWFDDWLHQVASAG</sequence>
<proteinExistence type="predicted"/>
<protein>
    <submittedName>
        <fullName evidence="1">Uncharacterized protein</fullName>
    </submittedName>
</protein>
<gene>
    <name evidence="1" type="ORF">ACG04R_00665</name>
</gene>
<accession>A0ABW7H5H3</accession>
<evidence type="ECO:0000313" key="2">
    <source>
        <dbReference type="Proteomes" id="UP001606134"/>
    </source>
</evidence>
<organism evidence="1 2">
    <name type="scientific">Pelomonas candidula</name>
    <dbReference type="NCBI Taxonomy" id="3299025"/>
    <lineage>
        <taxon>Bacteria</taxon>
        <taxon>Pseudomonadati</taxon>
        <taxon>Pseudomonadota</taxon>
        <taxon>Betaproteobacteria</taxon>
        <taxon>Burkholderiales</taxon>
        <taxon>Sphaerotilaceae</taxon>
        <taxon>Roseateles</taxon>
    </lineage>
</organism>
<keyword evidence="2" id="KW-1185">Reference proteome</keyword>
<name>A0ABW7H5H3_9BURK</name>
<comment type="caution">
    <text evidence="1">The sequence shown here is derived from an EMBL/GenBank/DDBJ whole genome shotgun (WGS) entry which is preliminary data.</text>
</comment>
<dbReference type="RefSeq" id="WP_394405571.1">
    <property type="nucleotide sequence ID" value="NZ_JBIGIC010000001.1"/>
</dbReference>
<evidence type="ECO:0000313" key="1">
    <source>
        <dbReference type="EMBL" id="MFG6485158.1"/>
    </source>
</evidence>
<reference evidence="1 2" key="1">
    <citation type="submission" date="2024-08" db="EMBL/GenBank/DDBJ databases">
        <authorList>
            <person name="Lu H."/>
        </authorList>
    </citation>
    <scope>NUCLEOTIDE SEQUENCE [LARGE SCALE GENOMIC DNA]</scope>
    <source>
        <strain evidence="1 2">BYS78W</strain>
    </source>
</reference>
<dbReference type="EMBL" id="JBIGIC010000001">
    <property type="protein sequence ID" value="MFG6485158.1"/>
    <property type="molecule type" value="Genomic_DNA"/>
</dbReference>